<dbReference type="InterPro" id="IPR002734">
    <property type="entry name" value="RibDG_C"/>
</dbReference>
<proteinExistence type="predicted"/>
<sequence>MQWFEEEVVGVRELTYFTASTLDGFVADPSGGDPTDTSPGGFFLTQGDHSEPLLTAYPETLPGAVRDLLGLDAENKVFDTVLMGRKTWELGVRLGVPNPYPRLRTLVFSRRDRQSPEFEFVSGDPVERVRKLKQESGLGIWLCGGGGLAESLWVEIDVLVVKVNPVVIGAGVKLFDGGGFDVRRLRLIDHQVYDSGVAVMTYRKA</sequence>
<dbReference type="RefSeq" id="WP_380048849.1">
    <property type="nucleotide sequence ID" value="NZ_JBHLTC010000019.1"/>
</dbReference>
<dbReference type="InterPro" id="IPR024072">
    <property type="entry name" value="DHFR-like_dom_sf"/>
</dbReference>
<accession>A0ABV6QMQ0</accession>
<keyword evidence="3" id="KW-1185">Reference proteome</keyword>
<dbReference type="Gene3D" id="3.40.430.10">
    <property type="entry name" value="Dihydrofolate Reductase, subunit A"/>
    <property type="match status" value="1"/>
</dbReference>
<evidence type="ECO:0000313" key="2">
    <source>
        <dbReference type="EMBL" id="MFC0625917.1"/>
    </source>
</evidence>
<gene>
    <name evidence="2" type="ORF">ACFFGN_17700</name>
</gene>
<reference evidence="2 3" key="1">
    <citation type="submission" date="2024-09" db="EMBL/GenBank/DDBJ databases">
        <authorList>
            <person name="Sun Q."/>
            <person name="Mori K."/>
        </authorList>
    </citation>
    <scope>NUCLEOTIDE SEQUENCE [LARGE SCALE GENOMIC DNA]</scope>
    <source>
        <strain evidence="2 3">CGMCC 1.15906</strain>
    </source>
</reference>
<dbReference type="InterPro" id="IPR050765">
    <property type="entry name" value="Riboflavin_Biosynth_HTPR"/>
</dbReference>
<organism evidence="2 3">
    <name type="scientific">Kribbella deserti</name>
    <dbReference type="NCBI Taxonomy" id="1926257"/>
    <lineage>
        <taxon>Bacteria</taxon>
        <taxon>Bacillati</taxon>
        <taxon>Actinomycetota</taxon>
        <taxon>Actinomycetes</taxon>
        <taxon>Propionibacteriales</taxon>
        <taxon>Kribbellaceae</taxon>
        <taxon>Kribbella</taxon>
    </lineage>
</organism>
<comment type="caution">
    <text evidence="2">The sequence shown here is derived from an EMBL/GenBank/DDBJ whole genome shotgun (WGS) entry which is preliminary data.</text>
</comment>
<dbReference type="Proteomes" id="UP001589890">
    <property type="component" value="Unassembled WGS sequence"/>
</dbReference>
<feature type="domain" description="Bacterial bifunctional deaminase-reductase C-terminal" evidence="1">
    <location>
        <begin position="14"/>
        <end position="198"/>
    </location>
</feature>
<dbReference type="PANTHER" id="PTHR38011">
    <property type="entry name" value="DIHYDROFOLATE REDUCTASE FAMILY PROTEIN (AFU_ORTHOLOGUE AFUA_8G06820)"/>
    <property type="match status" value="1"/>
</dbReference>
<dbReference type="Pfam" id="PF01872">
    <property type="entry name" value="RibD_C"/>
    <property type="match status" value="1"/>
</dbReference>
<evidence type="ECO:0000259" key="1">
    <source>
        <dbReference type="Pfam" id="PF01872"/>
    </source>
</evidence>
<name>A0ABV6QMQ0_9ACTN</name>
<protein>
    <submittedName>
        <fullName evidence="2">Dihydrofolate reductase family protein</fullName>
    </submittedName>
</protein>
<dbReference type="SUPFAM" id="SSF53597">
    <property type="entry name" value="Dihydrofolate reductase-like"/>
    <property type="match status" value="1"/>
</dbReference>
<evidence type="ECO:0000313" key="3">
    <source>
        <dbReference type="Proteomes" id="UP001589890"/>
    </source>
</evidence>
<dbReference type="PANTHER" id="PTHR38011:SF11">
    <property type="entry name" value="2,5-DIAMINO-6-RIBOSYLAMINO-4(3H)-PYRIMIDINONE 5'-PHOSPHATE REDUCTASE"/>
    <property type="match status" value="1"/>
</dbReference>
<dbReference type="EMBL" id="JBHLTC010000019">
    <property type="protein sequence ID" value="MFC0625917.1"/>
    <property type="molecule type" value="Genomic_DNA"/>
</dbReference>